<protein>
    <submittedName>
        <fullName evidence="1">Uncharacterized protein</fullName>
    </submittedName>
</protein>
<proteinExistence type="predicted"/>
<accession>A0A6A0AW40</accession>
<name>A0A6A0AW40_9ACTN</name>
<organism evidence="1 2">
    <name type="scientific">Streptomyces pacificus</name>
    <dbReference type="NCBI Taxonomy" id="2705029"/>
    <lineage>
        <taxon>Bacteria</taxon>
        <taxon>Bacillati</taxon>
        <taxon>Actinomycetota</taxon>
        <taxon>Actinomycetes</taxon>
        <taxon>Kitasatosporales</taxon>
        <taxon>Streptomycetaceae</taxon>
        <taxon>Streptomyces</taxon>
    </lineage>
</organism>
<gene>
    <name evidence="1" type="ORF">SCWH03_33060</name>
</gene>
<evidence type="ECO:0000313" key="1">
    <source>
        <dbReference type="EMBL" id="GFH37072.1"/>
    </source>
</evidence>
<comment type="caution">
    <text evidence="1">The sequence shown here is derived from an EMBL/GenBank/DDBJ whole genome shotgun (WGS) entry which is preliminary data.</text>
</comment>
<dbReference type="EMBL" id="BLLG01000008">
    <property type="protein sequence ID" value="GFH37072.1"/>
    <property type="molecule type" value="Genomic_DNA"/>
</dbReference>
<reference evidence="1 2" key="1">
    <citation type="submission" date="2020-02" db="EMBL/GenBank/DDBJ databases">
        <title>Whole Genome Shotgun Sequence of Streptomyces sp. strain CWH03.</title>
        <authorList>
            <person name="Dohra H."/>
            <person name="Kodani S."/>
            <person name="Yamamura H."/>
        </authorList>
    </citation>
    <scope>NUCLEOTIDE SEQUENCE [LARGE SCALE GENOMIC DNA]</scope>
    <source>
        <strain evidence="1 2">CWH03</strain>
    </source>
</reference>
<evidence type="ECO:0000313" key="2">
    <source>
        <dbReference type="Proteomes" id="UP000484988"/>
    </source>
</evidence>
<dbReference type="AlphaFoldDB" id="A0A6A0AW40"/>
<keyword evidence="2" id="KW-1185">Reference proteome</keyword>
<dbReference type="Proteomes" id="UP000484988">
    <property type="component" value="Unassembled WGS sequence"/>
</dbReference>
<sequence>MFSAAPPDRPPGIAFANGFGGAGAERGGDRARLSCTAGCGLRAAGCGLRAAGCGLRAAGCGLRAAGCGLRAAGCGEPYRRAPP</sequence>